<dbReference type="Proteomes" id="UP001596990">
    <property type="component" value="Unassembled WGS sequence"/>
</dbReference>
<comment type="caution">
    <text evidence="1">The sequence shown here is derived from an EMBL/GenBank/DDBJ whole genome shotgun (WGS) entry which is preliminary data.</text>
</comment>
<name>A0ABW3L3Z5_9BACI</name>
<dbReference type="RefSeq" id="WP_386063092.1">
    <property type="nucleotide sequence ID" value="NZ_JBHTKL010000006.1"/>
</dbReference>
<dbReference type="EMBL" id="JBHTKL010000006">
    <property type="protein sequence ID" value="MFD1020791.1"/>
    <property type="molecule type" value="Genomic_DNA"/>
</dbReference>
<dbReference type="InterPro" id="IPR038765">
    <property type="entry name" value="Papain-like_cys_pep_sf"/>
</dbReference>
<dbReference type="SUPFAM" id="SSF54001">
    <property type="entry name" value="Cysteine proteinases"/>
    <property type="match status" value="1"/>
</dbReference>
<evidence type="ECO:0008006" key="3">
    <source>
        <dbReference type="Google" id="ProtNLM"/>
    </source>
</evidence>
<organism evidence="1 2">
    <name type="scientific">Thalassobacillus hwangdonensis</name>
    <dbReference type="NCBI Taxonomy" id="546108"/>
    <lineage>
        <taxon>Bacteria</taxon>
        <taxon>Bacillati</taxon>
        <taxon>Bacillota</taxon>
        <taxon>Bacilli</taxon>
        <taxon>Bacillales</taxon>
        <taxon>Bacillaceae</taxon>
        <taxon>Thalassobacillus</taxon>
    </lineage>
</organism>
<evidence type="ECO:0000313" key="1">
    <source>
        <dbReference type="EMBL" id="MFD1020791.1"/>
    </source>
</evidence>
<keyword evidence="2" id="KW-1185">Reference proteome</keyword>
<protein>
    <recommendedName>
        <fullName evidence="3">Permuted papain-like amidase enzyme, YaeF/YiiX, C92 family</fullName>
    </recommendedName>
</protein>
<sequence>MKAIYILLTNTGTFFNQAIKTVTDAPYNHSSISLDKEFRNLYSFGRRKPTNPFWGGFVKEDLVTGTFSWYPSSTCAVYKLKLPKRKFEKVERIIQAFEKKYKNYLYNYIGVLGVPLNRPIQVPASYFCSQFVAEVLTRAGVKLFDKESALVTPDDFRHAPDLQLVYQGRLYDYPFIHSKDNYYPDQYRSFPFRKYVRQQYRKGVWRTDSPYQHTYYFRDGFLKPKKIYLSRKLGKLKRFGKKLMS</sequence>
<accession>A0ABW3L3Z5</accession>
<proteinExistence type="predicted"/>
<gene>
    <name evidence="1" type="ORF">ACFQ2J_16510</name>
</gene>
<reference evidence="2" key="1">
    <citation type="journal article" date="2019" name="Int. J. Syst. Evol. Microbiol.">
        <title>The Global Catalogue of Microorganisms (GCM) 10K type strain sequencing project: providing services to taxonomists for standard genome sequencing and annotation.</title>
        <authorList>
            <consortium name="The Broad Institute Genomics Platform"/>
            <consortium name="The Broad Institute Genome Sequencing Center for Infectious Disease"/>
            <person name="Wu L."/>
            <person name="Ma J."/>
        </authorList>
    </citation>
    <scope>NUCLEOTIDE SEQUENCE [LARGE SCALE GENOMIC DNA]</scope>
    <source>
        <strain evidence="2">CCUG 56607</strain>
    </source>
</reference>
<dbReference type="Gene3D" id="3.90.1720.10">
    <property type="entry name" value="endopeptidase domain like (from Nostoc punctiforme)"/>
    <property type="match status" value="1"/>
</dbReference>
<evidence type="ECO:0000313" key="2">
    <source>
        <dbReference type="Proteomes" id="UP001596990"/>
    </source>
</evidence>